<dbReference type="GO" id="GO:0015095">
    <property type="term" value="F:magnesium ion transmembrane transporter activity"/>
    <property type="evidence" value="ECO:0007669"/>
    <property type="project" value="TreeGrafter"/>
</dbReference>
<gene>
    <name evidence="13" type="ORF">BB934_03675</name>
</gene>
<evidence type="ECO:0000256" key="6">
    <source>
        <dbReference type="ARBA" id="ARBA00022842"/>
    </source>
</evidence>
<evidence type="ECO:0000256" key="11">
    <source>
        <dbReference type="ARBA" id="ARBA00045497"/>
    </source>
</evidence>
<dbReference type="GO" id="GO:0015099">
    <property type="term" value="F:nickel cation transmembrane transporter activity"/>
    <property type="evidence" value="ECO:0007669"/>
    <property type="project" value="TreeGrafter"/>
</dbReference>
<evidence type="ECO:0000256" key="2">
    <source>
        <dbReference type="ARBA" id="ARBA00009765"/>
    </source>
</evidence>
<comment type="subcellular location">
    <subcellularLocation>
        <location evidence="1">Cell membrane</location>
        <topology evidence="1">Multi-pass membrane protein</topology>
    </subcellularLocation>
</comment>
<keyword evidence="7 12" id="KW-1133">Transmembrane helix</keyword>
<sequence>MLTIYRDEAGSVRESASLELPSEVIWIDLFDPTDEEKVFVESRTHIQVPTIEALSEIEASSRLQVNRGVIYLSTPILGRSDTPEAFLSPVGFILSPTVLVTVRFVKLSTFDQVAEQIHHDPSLATNVGVFTALLEAIVDRGADVLEGLRGELDQISRKVFRGNPSHRSHTVRSTDALRMTLSAVGAIGERVSQARDVLLGVGRIASFARDIGEGWITPEFRVRLRAVLKDVTSLNEYEAHLSGKVQFLLDAVLGYITIEQNNLFKVLTIASVVGIPPTLIAGLYGMNFKFMPELDWAWGYPFGLALILVSAIIPLIWFKWRGWF</sequence>
<evidence type="ECO:0000256" key="8">
    <source>
        <dbReference type="ARBA" id="ARBA00023065"/>
    </source>
</evidence>
<comment type="similarity">
    <text evidence="2">Belongs to the CorA metal ion transporter (MIT) (TC 1.A.35) family.</text>
</comment>
<dbReference type="PANTHER" id="PTHR47685">
    <property type="entry name" value="MAGNESIUM TRANSPORT PROTEIN CORA"/>
    <property type="match status" value="1"/>
</dbReference>
<name>A0A1B2EBU3_9HYPH</name>
<evidence type="ECO:0000256" key="1">
    <source>
        <dbReference type="ARBA" id="ARBA00004651"/>
    </source>
</evidence>
<evidence type="ECO:0000256" key="5">
    <source>
        <dbReference type="ARBA" id="ARBA00022692"/>
    </source>
</evidence>
<evidence type="ECO:0000256" key="10">
    <source>
        <dbReference type="ARBA" id="ARBA00034269"/>
    </source>
</evidence>
<organism evidence="13">
    <name type="scientific">Microvirga ossetica</name>
    <dbReference type="NCBI Taxonomy" id="1882682"/>
    <lineage>
        <taxon>Bacteria</taxon>
        <taxon>Pseudomonadati</taxon>
        <taxon>Pseudomonadota</taxon>
        <taxon>Alphaproteobacteria</taxon>
        <taxon>Hyphomicrobiales</taxon>
        <taxon>Methylobacteriaceae</taxon>
        <taxon>Microvirga</taxon>
    </lineage>
</organism>
<dbReference type="RefSeq" id="WP_099508428.1">
    <property type="nucleotide sequence ID" value="NZ_CP016616.1"/>
</dbReference>
<evidence type="ECO:0000313" key="13">
    <source>
        <dbReference type="EMBL" id="ANY77431.1"/>
    </source>
</evidence>
<evidence type="ECO:0000256" key="4">
    <source>
        <dbReference type="ARBA" id="ARBA00022475"/>
    </source>
</evidence>
<evidence type="ECO:0000256" key="7">
    <source>
        <dbReference type="ARBA" id="ARBA00022989"/>
    </source>
</evidence>
<keyword evidence="6" id="KW-0460">Magnesium</keyword>
<dbReference type="GO" id="GO:0015087">
    <property type="term" value="F:cobalt ion transmembrane transporter activity"/>
    <property type="evidence" value="ECO:0007669"/>
    <property type="project" value="TreeGrafter"/>
</dbReference>
<dbReference type="OrthoDB" id="9803416at2"/>
<dbReference type="SUPFAM" id="SSF144083">
    <property type="entry name" value="Magnesium transport protein CorA, transmembrane region"/>
    <property type="match status" value="1"/>
</dbReference>
<feature type="transmembrane region" description="Helical" evidence="12">
    <location>
        <begin position="266"/>
        <end position="286"/>
    </location>
</feature>
<keyword evidence="8" id="KW-0406">Ion transport</keyword>
<accession>A0A1B2EBU3</accession>
<keyword evidence="3" id="KW-0813">Transport</keyword>
<dbReference type="AlphaFoldDB" id="A0A1B2EBU3"/>
<dbReference type="GO" id="GO:0005886">
    <property type="term" value="C:plasma membrane"/>
    <property type="evidence" value="ECO:0007669"/>
    <property type="project" value="UniProtKB-SubCell"/>
</dbReference>
<dbReference type="PANTHER" id="PTHR47685:SF1">
    <property type="entry name" value="MAGNESIUM TRANSPORT PROTEIN CORA"/>
    <property type="match status" value="1"/>
</dbReference>
<keyword evidence="5 12" id="KW-0812">Transmembrane</keyword>
<dbReference type="FunFam" id="1.20.58.340:FF:000004">
    <property type="entry name" value="Magnesium transport protein CorA"/>
    <property type="match status" value="1"/>
</dbReference>
<comment type="catalytic activity">
    <reaction evidence="10">
        <text>Mg(2+)(in) = Mg(2+)(out)</text>
        <dbReference type="Rhea" id="RHEA:29827"/>
        <dbReference type="ChEBI" id="CHEBI:18420"/>
    </reaction>
</comment>
<dbReference type="Pfam" id="PF01544">
    <property type="entry name" value="CorA"/>
    <property type="match status" value="1"/>
</dbReference>
<keyword evidence="4" id="KW-1003">Cell membrane</keyword>
<proteinExistence type="inferred from homology"/>
<dbReference type="InterPro" id="IPR050829">
    <property type="entry name" value="CorA_MIT"/>
</dbReference>
<dbReference type="Gene3D" id="1.20.58.340">
    <property type="entry name" value="Magnesium transport protein CorA, transmembrane region"/>
    <property type="match status" value="2"/>
</dbReference>
<dbReference type="SUPFAM" id="SSF143865">
    <property type="entry name" value="CorA soluble domain-like"/>
    <property type="match status" value="1"/>
</dbReference>
<protein>
    <submittedName>
        <fullName evidence="13">Magnesium transporter</fullName>
    </submittedName>
</protein>
<dbReference type="InterPro" id="IPR045861">
    <property type="entry name" value="CorA_cytoplasmic_dom"/>
</dbReference>
<dbReference type="EMBL" id="CP016616">
    <property type="protein sequence ID" value="ANY77431.1"/>
    <property type="molecule type" value="Genomic_DNA"/>
</dbReference>
<evidence type="ECO:0000256" key="3">
    <source>
        <dbReference type="ARBA" id="ARBA00022448"/>
    </source>
</evidence>
<keyword evidence="9 12" id="KW-0472">Membrane</keyword>
<dbReference type="InterPro" id="IPR002523">
    <property type="entry name" value="MgTranspt_CorA/ZnTranspt_ZntB"/>
</dbReference>
<comment type="function">
    <text evidence="11">Mediates influx of magnesium ions. Alternates between open and closed states. Activated by low cytoplasmic Mg(2+) levels. Inactive when cytoplasmic Mg(2+) levels are high.</text>
</comment>
<dbReference type="CDD" id="cd12837">
    <property type="entry name" value="EcCorA-like_u1"/>
    <property type="match status" value="1"/>
</dbReference>
<feature type="transmembrane region" description="Helical" evidence="12">
    <location>
        <begin position="298"/>
        <end position="318"/>
    </location>
</feature>
<reference evidence="13" key="1">
    <citation type="submission" date="2016-07" db="EMBL/GenBank/DDBJ databases">
        <title>Microvirga ossetica sp. nov. a new species of rhizobia isolated from root nodules of the legume species Vicia alpestris Steven originated from North Ossetia region in the Caucasus.</title>
        <authorList>
            <person name="Safronova V.I."/>
            <person name="Kuznetsova I.G."/>
            <person name="Sazanova A.L."/>
            <person name="Belimov A."/>
            <person name="Andronov E."/>
            <person name="Osledkin Y.S."/>
            <person name="Onishchuk O.P."/>
            <person name="Kurchak O.N."/>
            <person name="Shaposhnikov A.I."/>
            <person name="Willems A."/>
            <person name="Tikhonovich I.A."/>
        </authorList>
    </citation>
    <scope>NUCLEOTIDE SEQUENCE [LARGE SCALE GENOMIC DNA]</scope>
    <source>
        <strain evidence="13">V5/3M</strain>
    </source>
</reference>
<dbReference type="InterPro" id="IPR045863">
    <property type="entry name" value="CorA_TM1_TM2"/>
</dbReference>
<dbReference type="Gene3D" id="3.30.460.20">
    <property type="entry name" value="CorA soluble domain-like"/>
    <property type="match status" value="1"/>
</dbReference>
<evidence type="ECO:0000256" key="12">
    <source>
        <dbReference type="SAM" id="Phobius"/>
    </source>
</evidence>
<evidence type="ECO:0000256" key="9">
    <source>
        <dbReference type="ARBA" id="ARBA00023136"/>
    </source>
</evidence>
<dbReference type="KEGG" id="moc:BB934_03675"/>